<reference evidence="2 3" key="2">
    <citation type="submission" date="2012-02" db="EMBL/GenBank/DDBJ databases">
        <title>Improved High-Quality Draft sequence of Desulfobacter postgatei 2ac9.</title>
        <authorList>
            <consortium name="US DOE Joint Genome Institute"/>
            <person name="Lucas S."/>
            <person name="Han J."/>
            <person name="Lapidus A."/>
            <person name="Cheng J.-F."/>
            <person name="Goodwin L."/>
            <person name="Pitluck S."/>
            <person name="Peters L."/>
            <person name="Ovchinnikova G."/>
            <person name="Held B."/>
            <person name="Detter J.C."/>
            <person name="Han C."/>
            <person name="Tapia R."/>
            <person name="Land M."/>
            <person name="Hauser L."/>
            <person name="Kyrpides N."/>
            <person name="Ivanova N."/>
            <person name="Pagani I."/>
            <person name="Orellana R."/>
            <person name="Lovley D."/>
            <person name="Woyke T."/>
        </authorList>
    </citation>
    <scope>NUCLEOTIDE SEQUENCE [LARGE SCALE GENOMIC DNA]</scope>
    <source>
        <strain evidence="2 3">2ac9</strain>
    </source>
</reference>
<sequence length="546" mass="59999">MRKFMQIFFAFKTMVAVLTFFAFWAAIGTGLCGDAKTVAVFPFEMNSSQDLGFLQNGLFSMLSSRLSDAGKVDVLDRETVDNALAKAKAGGLVKGPLNEGLARDIGAQMGVDYILFGSLTHYGESISLDASMVDVSGKKQTLAFFEQSNSMGDVIPLVNSFAGDINMKVFNRNIDNKLYARPQEENPTLGGLQYAGGGDSYGGGMMAMQASQGFTTHLKVEEVIRAMATGDLNKDGRLQVVTATDSALQIYHLEGTLLTEEISLDYASYLRIIGLDVADINGNGYPEIFVTAMTINRETLSSFVVEYNGSSYTTLQDGLSYYFRVIDSVDGNPVLYAQDKGRGPYAGKIYIMSAANDTYLEEKPIRVPKGTSVLSLARGPVREDGGNEFLNINQHHRLVLINDAGSNEWESTEKYGKTNNYWITGEPAADQTVRERDYFNPRIKFHPVGEDQKNKVFLITNSEFGAGSIGRIKRFKDGRVEIMSWNGIALAPVFQTVPLQGWVSDFDIADIDNDGIEELVISVVTRSKIAILTQDKTSNIISYKLK</sequence>
<keyword evidence="1" id="KW-0732">Signal</keyword>
<reference evidence="2 3" key="1">
    <citation type="submission" date="2011-09" db="EMBL/GenBank/DDBJ databases">
        <authorList>
            <consortium name="US DOE Joint Genome Institute (JGI-PGF)"/>
            <person name="Lucas S."/>
            <person name="Han J."/>
            <person name="Lapidus A."/>
            <person name="Cheng J.-F."/>
            <person name="Goodwin L."/>
            <person name="Pitluck S."/>
            <person name="Peters L."/>
            <person name="Land M.L."/>
            <person name="Hauser L."/>
            <person name="Orellana R."/>
            <person name="Lovley D."/>
            <person name="Woyke T.J."/>
        </authorList>
    </citation>
    <scope>NUCLEOTIDE SEQUENCE [LARGE SCALE GENOMIC DNA]</scope>
    <source>
        <strain evidence="2 3">2ac9</strain>
    </source>
</reference>
<dbReference type="InterPro" id="IPR005534">
    <property type="entry name" value="Curli_assmbl/transp-comp_CsgG"/>
</dbReference>
<dbReference type="InterPro" id="IPR013517">
    <property type="entry name" value="FG-GAP"/>
</dbReference>
<dbReference type="RefSeq" id="WP_004074222.1">
    <property type="nucleotide sequence ID" value="NZ_CM001488.1"/>
</dbReference>
<dbReference type="GO" id="GO:0030288">
    <property type="term" value="C:outer membrane-bounded periplasmic space"/>
    <property type="evidence" value="ECO:0007669"/>
    <property type="project" value="InterPro"/>
</dbReference>
<dbReference type="SUPFAM" id="SSF69318">
    <property type="entry name" value="Integrin alpha N-terminal domain"/>
    <property type="match status" value="1"/>
</dbReference>
<dbReference type="Gene3D" id="3.40.50.10610">
    <property type="entry name" value="ABC-type transport auxiliary lipoprotein component"/>
    <property type="match status" value="1"/>
</dbReference>
<organism evidence="2 3">
    <name type="scientific">Desulfobacter postgatei 2ac9</name>
    <dbReference type="NCBI Taxonomy" id="879212"/>
    <lineage>
        <taxon>Bacteria</taxon>
        <taxon>Pseudomonadati</taxon>
        <taxon>Thermodesulfobacteriota</taxon>
        <taxon>Desulfobacteria</taxon>
        <taxon>Desulfobacterales</taxon>
        <taxon>Desulfobacteraceae</taxon>
        <taxon>Desulfobacter</taxon>
    </lineage>
</organism>
<dbReference type="Pfam" id="PF03783">
    <property type="entry name" value="CsgG"/>
    <property type="match status" value="1"/>
</dbReference>
<dbReference type="InterPro" id="IPR028994">
    <property type="entry name" value="Integrin_alpha_N"/>
</dbReference>
<dbReference type="HOGENOM" id="CLU_034452_0_0_7"/>
<protein>
    <submittedName>
        <fullName evidence="2">Uncharacterized protein involved in formation of curli polymers</fullName>
    </submittedName>
</protein>
<dbReference type="OrthoDB" id="5422153at2"/>
<dbReference type="STRING" id="879212.DespoDRAFT_02799"/>
<accession>I5B557</accession>
<gene>
    <name evidence="2" type="ORF">DespoDRAFT_02799</name>
</gene>
<dbReference type="AlphaFoldDB" id="I5B557"/>
<name>I5B557_9BACT</name>
<evidence type="ECO:0000256" key="1">
    <source>
        <dbReference type="ARBA" id="ARBA00022729"/>
    </source>
</evidence>
<proteinExistence type="predicted"/>
<dbReference type="eggNOG" id="COG5616">
    <property type="taxonomic scope" value="Bacteria"/>
</dbReference>
<evidence type="ECO:0000313" key="3">
    <source>
        <dbReference type="Proteomes" id="UP000005778"/>
    </source>
</evidence>
<dbReference type="Pfam" id="PF13517">
    <property type="entry name" value="FG-GAP_3"/>
    <property type="match status" value="1"/>
</dbReference>
<evidence type="ECO:0000313" key="2">
    <source>
        <dbReference type="EMBL" id="EIM64620.1"/>
    </source>
</evidence>
<dbReference type="EMBL" id="CM001488">
    <property type="protein sequence ID" value="EIM64620.1"/>
    <property type="molecule type" value="Genomic_DNA"/>
</dbReference>
<dbReference type="Proteomes" id="UP000005778">
    <property type="component" value="Chromosome"/>
</dbReference>
<keyword evidence="3" id="KW-1185">Reference proteome</keyword>